<gene>
    <name evidence="3" type="ORF">UFOPK2132_00276</name>
    <name evidence="4" type="ORF">UFOPK3389_00433</name>
</gene>
<dbReference type="NCBIfam" id="TIGR00486">
    <property type="entry name" value="YbgI_SA1388"/>
    <property type="match status" value="1"/>
</dbReference>
<evidence type="ECO:0000256" key="2">
    <source>
        <dbReference type="ARBA" id="ARBA00022723"/>
    </source>
</evidence>
<reference evidence="3" key="1">
    <citation type="submission" date="2020-05" db="EMBL/GenBank/DDBJ databases">
        <authorList>
            <person name="Chiriac C."/>
            <person name="Salcher M."/>
            <person name="Ghai R."/>
            <person name="Kavagutti S V."/>
        </authorList>
    </citation>
    <scope>NUCLEOTIDE SEQUENCE</scope>
</reference>
<dbReference type="Pfam" id="PF01784">
    <property type="entry name" value="DUF34_NIF3"/>
    <property type="match status" value="1"/>
</dbReference>
<dbReference type="SUPFAM" id="SSF102705">
    <property type="entry name" value="NIF3 (NGG1p interacting factor 3)-like"/>
    <property type="match status" value="1"/>
</dbReference>
<dbReference type="PANTHER" id="PTHR13799">
    <property type="entry name" value="NGG1 INTERACTING FACTOR 3"/>
    <property type="match status" value="1"/>
</dbReference>
<dbReference type="EMBL" id="CAEZVU010000029">
    <property type="protein sequence ID" value="CAB4631738.1"/>
    <property type="molecule type" value="Genomic_DNA"/>
</dbReference>
<dbReference type="GO" id="GO:0005737">
    <property type="term" value="C:cytoplasm"/>
    <property type="evidence" value="ECO:0007669"/>
    <property type="project" value="TreeGrafter"/>
</dbReference>
<dbReference type="FunFam" id="3.40.1390.30:FF:000001">
    <property type="entry name" value="GTP cyclohydrolase 1 type 2"/>
    <property type="match status" value="1"/>
</dbReference>
<dbReference type="InterPro" id="IPR036069">
    <property type="entry name" value="DUF34/NIF3_sf"/>
</dbReference>
<organism evidence="3">
    <name type="scientific">freshwater metagenome</name>
    <dbReference type="NCBI Taxonomy" id="449393"/>
    <lineage>
        <taxon>unclassified sequences</taxon>
        <taxon>metagenomes</taxon>
        <taxon>ecological metagenomes</taxon>
    </lineage>
</organism>
<evidence type="ECO:0000313" key="3">
    <source>
        <dbReference type="EMBL" id="CAB4631738.1"/>
    </source>
</evidence>
<dbReference type="GO" id="GO:0046872">
    <property type="term" value="F:metal ion binding"/>
    <property type="evidence" value="ECO:0007669"/>
    <property type="project" value="UniProtKB-KW"/>
</dbReference>
<protein>
    <submittedName>
        <fullName evidence="3">Unannotated protein</fullName>
    </submittedName>
</protein>
<dbReference type="Gene3D" id="3.40.1390.30">
    <property type="entry name" value="NIF3 (NGG1p interacting factor 3)-like"/>
    <property type="match status" value="2"/>
</dbReference>
<name>A0A6J6J4M6_9ZZZZ</name>
<accession>A0A6J6J4M6</accession>
<evidence type="ECO:0000313" key="4">
    <source>
        <dbReference type="EMBL" id="CAB4865390.1"/>
    </source>
</evidence>
<comment type="similarity">
    <text evidence="1">Belongs to the GTP cyclohydrolase I type 2/NIF3 family.</text>
</comment>
<dbReference type="PANTHER" id="PTHR13799:SF14">
    <property type="entry name" value="GTP CYCLOHYDROLASE 1 TYPE 2 HOMOLOG"/>
    <property type="match status" value="1"/>
</dbReference>
<dbReference type="InterPro" id="IPR002678">
    <property type="entry name" value="DUF34/NIF3"/>
</dbReference>
<proteinExistence type="inferred from homology"/>
<sequence length="272" mass="28487">MAVKLSKLLSVFESSWPQSGADEWDQVGLACGSANQDVERVLLCVDPTLAVLQEAKAKNCQLVVSHHPLLLEGVHTVAEGELKGDILSFAITNSIALFSAHTNADIVPGGVSDVLASKIGLKNSVPLVATTGDSGHGRIGNLDQPITVRELAQRINEILPSTYAPIRVAGNATVKFSRVAVVGGSGASFLPAAISAGAECFVTSDLKHHVSLDAVTDQAQSISLIDISHFAAESLWLAPAAAQLAKQVPDVEFLVSEENTDPWSLTIPGKLS</sequence>
<dbReference type="AlphaFoldDB" id="A0A6J6J4M6"/>
<keyword evidence="2" id="KW-0479">Metal-binding</keyword>
<dbReference type="EMBL" id="CAFBLL010000066">
    <property type="protein sequence ID" value="CAB4865390.1"/>
    <property type="molecule type" value="Genomic_DNA"/>
</dbReference>
<evidence type="ECO:0000256" key="1">
    <source>
        <dbReference type="ARBA" id="ARBA00006964"/>
    </source>
</evidence>